<dbReference type="InterPro" id="IPR050491">
    <property type="entry name" value="AmpC-like"/>
</dbReference>
<name>A0A0N7F5G9_9PSEU</name>
<evidence type="ECO:0000313" key="4">
    <source>
        <dbReference type="Proteomes" id="UP000063699"/>
    </source>
</evidence>
<gene>
    <name evidence="3" type="ORF">AOZ06_51570</name>
</gene>
<dbReference type="Proteomes" id="UP000063699">
    <property type="component" value="Chromosome"/>
</dbReference>
<evidence type="ECO:0000313" key="3">
    <source>
        <dbReference type="EMBL" id="ALG14199.1"/>
    </source>
</evidence>
<dbReference type="Gene3D" id="3.40.710.10">
    <property type="entry name" value="DD-peptidase/beta-lactamase superfamily"/>
    <property type="match status" value="1"/>
</dbReference>
<evidence type="ECO:0000259" key="2">
    <source>
        <dbReference type="Pfam" id="PF00144"/>
    </source>
</evidence>
<dbReference type="OrthoDB" id="503788at2"/>
<feature type="chain" id="PRO_5006011788" evidence="1">
    <location>
        <begin position="24"/>
        <end position="374"/>
    </location>
</feature>
<protein>
    <submittedName>
        <fullName evidence="3">Serine hydrolase</fullName>
    </submittedName>
</protein>
<accession>A0A0N7F5G9</accession>
<dbReference type="EMBL" id="CP012752">
    <property type="protein sequence ID" value="ALG14199.1"/>
    <property type="molecule type" value="Genomic_DNA"/>
</dbReference>
<feature type="signal peptide" evidence="1">
    <location>
        <begin position="1"/>
        <end position="23"/>
    </location>
</feature>
<keyword evidence="4" id="KW-1185">Reference proteome</keyword>
<dbReference type="PANTHER" id="PTHR46825:SF7">
    <property type="entry name" value="D-ALANYL-D-ALANINE CARBOXYPEPTIDASE"/>
    <property type="match status" value="1"/>
</dbReference>
<dbReference type="GO" id="GO:0016787">
    <property type="term" value="F:hydrolase activity"/>
    <property type="evidence" value="ECO:0007669"/>
    <property type="project" value="UniProtKB-KW"/>
</dbReference>
<keyword evidence="3" id="KW-0378">Hydrolase</keyword>
<proteinExistence type="predicted"/>
<dbReference type="InterPro" id="IPR012338">
    <property type="entry name" value="Beta-lactam/transpept-like"/>
</dbReference>
<dbReference type="AlphaFoldDB" id="A0A0N7F5G9"/>
<organism evidence="3 4">
    <name type="scientific">Kibdelosporangium phytohabitans</name>
    <dbReference type="NCBI Taxonomy" id="860235"/>
    <lineage>
        <taxon>Bacteria</taxon>
        <taxon>Bacillati</taxon>
        <taxon>Actinomycetota</taxon>
        <taxon>Actinomycetes</taxon>
        <taxon>Pseudonocardiales</taxon>
        <taxon>Pseudonocardiaceae</taxon>
        <taxon>Kibdelosporangium</taxon>
    </lineage>
</organism>
<evidence type="ECO:0000256" key="1">
    <source>
        <dbReference type="SAM" id="SignalP"/>
    </source>
</evidence>
<keyword evidence="1" id="KW-0732">Signal</keyword>
<sequence length="374" mass="40041">MKYSLLTAVVAAALTAGAVTASAHPEAAGPRPELDNLVQREGYPAALLTVEIHGRPVTYTAGVSQIGRPLPPPRNGRVRAGSNTKAFVAVVVMQLVAEGKVELDAPIERYLPGIVRGEGIDGNAIKIRHLLQHTSGLPNYTKYLGLEDIEKARDTYFDPRRLVDVALQQPASFKPGTDWEYSNTGYALLGLTVERVTGRPIAEQVTTRIVERIGLRDTYWPNVGERTIRGPHPHGYARTKDGRIIDITVMDPSWGWAAGQLVTTPADLNGFYGALVSGNLVPAAQLAEMKKTVPAKLWAGARYGLGIMSSPLTCGGVYWGHGGDIHGYETRGGATEDGRKASIGVTAMSGLKNPAEGERNNAAVLSVVDKMLCT</sequence>
<reference evidence="3 4" key="1">
    <citation type="submission" date="2015-07" db="EMBL/GenBank/DDBJ databases">
        <title>Genome sequencing of Kibdelosporangium phytohabitans.</title>
        <authorList>
            <person name="Qin S."/>
            <person name="Xing K."/>
        </authorList>
    </citation>
    <scope>NUCLEOTIDE SEQUENCE [LARGE SCALE GENOMIC DNA]</scope>
    <source>
        <strain evidence="3 4">KLBMP1111</strain>
    </source>
</reference>
<dbReference type="PANTHER" id="PTHR46825">
    <property type="entry name" value="D-ALANYL-D-ALANINE-CARBOXYPEPTIDASE/ENDOPEPTIDASE AMPH"/>
    <property type="match status" value="1"/>
</dbReference>
<dbReference type="KEGG" id="kphy:AOZ06_51570"/>
<dbReference type="Pfam" id="PF00144">
    <property type="entry name" value="Beta-lactamase"/>
    <property type="match status" value="1"/>
</dbReference>
<dbReference type="RefSeq" id="WP_054296069.1">
    <property type="nucleotide sequence ID" value="NZ_CP012752.1"/>
</dbReference>
<feature type="domain" description="Beta-lactamase-related" evidence="2">
    <location>
        <begin position="35"/>
        <end position="366"/>
    </location>
</feature>
<dbReference type="SUPFAM" id="SSF56601">
    <property type="entry name" value="beta-lactamase/transpeptidase-like"/>
    <property type="match status" value="1"/>
</dbReference>
<dbReference type="STRING" id="860235.AOZ06_51570"/>
<dbReference type="InterPro" id="IPR001466">
    <property type="entry name" value="Beta-lactam-related"/>
</dbReference>